<feature type="compositionally biased region" description="Polar residues" evidence="1">
    <location>
        <begin position="106"/>
        <end position="144"/>
    </location>
</feature>
<accession>A0ABR3G3J6</accession>
<sequence>GLIAEVSYTPNQHIQLIAASTTSSDHLLKSGTQLETTIRKLPPSATGLQKEVHLVQIVIHNIPTTLPSTEAGFNQVHREVEQFNPGITLHRSPRWLTKESQREGKQASSTVLSIAGRPQSTQALKASSTLGESSNAPHTSTSMHRPNAPPASATAITASAAPPHPPALYAQDPKPPTSTHAAALSANRRAHPVYTTRCSAATEDPPPIRATPLNAPPTSKPLLLPLLGKLDEEEEASYRLAVK</sequence>
<proteinExistence type="predicted"/>
<comment type="caution">
    <text evidence="2">The sequence shown here is derived from an EMBL/GenBank/DDBJ whole genome shotgun (WGS) entry which is preliminary data.</text>
</comment>
<protein>
    <submittedName>
        <fullName evidence="2">Uncharacterized protein</fullName>
    </submittedName>
</protein>
<name>A0ABR3G3J6_9PEZI</name>
<dbReference type="Proteomes" id="UP001447188">
    <property type="component" value="Unassembled WGS sequence"/>
</dbReference>
<feature type="compositionally biased region" description="Pro residues" evidence="1">
    <location>
        <begin position="204"/>
        <end position="219"/>
    </location>
</feature>
<organism evidence="2 3">
    <name type="scientific">Discina gigas</name>
    <dbReference type="NCBI Taxonomy" id="1032678"/>
    <lineage>
        <taxon>Eukaryota</taxon>
        <taxon>Fungi</taxon>
        <taxon>Dikarya</taxon>
        <taxon>Ascomycota</taxon>
        <taxon>Pezizomycotina</taxon>
        <taxon>Pezizomycetes</taxon>
        <taxon>Pezizales</taxon>
        <taxon>Discinaceae</taxon>
        <taxon>Discina</taxon>
    </lineage>
</organism>
<gene>
    <name evidence="2" type="ORF">Q9L58_010755</name>
</gene>
<evidence type="ECO:0000256" key="1">
    <source>
        <dbReference type="SAM" id="MobiDB-lite"/>
    </source>
</evidence>
<reference evidence="2 3" key="1">
    <citation type="submission" date="2024-02" db="EMBL/GenBank/DDBJ databases">
        <title>Discinaceae phylogenomics.</title>
        <authorList>
            <person name="Dirks A.C."/>
            <person name="James T.Y."/>
        </authorList>
    </citation>
    <scope>NUCLEOTIDE SEQUENCE [LARGE SCALE GENOMIC DNA]</scope>
    <source>
        <strain evidence="2 3">ACD0624</strain>
    </source>
</reference>
<evidence type="ECO:0000313" key="2">
    <source>
        <dbReference type="EMBL" id="KAL0630398.1"/>
    </source>
</evidence>
<feature type="compositionally biased region" description="Low complexity" evidence="1">
    <location>
        <begin position="150"/>
        <end position="161"/>
    </location>
</feature>
<keyword evidence="3" id="KW-1185">Reference proteome</keyword>
<feature type="region of interest" description="Disordered" evidence="1">
    <location>
        <begin position="91"/>
        <end position="219"/>
    </location>
</feature>
<dbReference type="EMBL" id="JBBBZM010000712">
    <property type="protein sequence ID" value="KAL0630398.1"/>
    <property type="molecule type" value="Genomic_DNA"/>
</dbReference>
<feature type="non-terminal residue" evidence="2">
    <location>
        <position position="1"/>
    </location>
</feature>
<feature type="compositionally biased region" description="Basic and acidic residues" evidence="1">
    <location>
        <begin position="96"/>
        <end position="105"/>
    </location>
</feature>
<evidence type="ECO:0000313" key="3">
    <source>
        <dbReference type="Proteomes" id="UP001447188"/>
    </source>
</evidence>